<gene>
    <name evidence="1" type="ORF">E1B00_13145</name>
</gene>
<dbReference type="EMBL" id="SMDR01000003">
    <property type="protein sequence ID" value="TNJ33238.1"/>
    <property type="molecule type" value="Genomic_DNA"/>
</dbReference>
<evidence type="ECO:0000313" key="1">
    <source>
        <dbReference type="EMBL" id="TNJ33238.1"/>
    </source>
</evidence>
<dbReference type="RefSeq" id="WP_139449506.1">
    <property type="nucleotide sequence ID" value="NZ_SMDR01000003.1"/>
</dbReference>
<dbReference type="Proteomes" id="UP000305760">
    <property type="component" value="Unassembled WGS sequence"/>
</dbReference>
<accession>A0A5C4RQA5</accession>
<sequence length="123" mass="12965">MSHENQIEAVRLALTLRQQQASVASINIANAARPGAGAVRADFSAVENALRTAALAAGSAEDGHWLAEADRLLGRAGVQPVEGPVNLDEQVAEMSAVSTEFQALTEVLNRQFALMRLAVTGRS</sequence>
<evidence type="ECO:0000313" key="2">
    <source>
        <dbReference type="Proteomes" id="UP000305760"/>
    </source>
</evidence>
<proteinExistence type="predicted"/>
<evidence type="ECO:0008006" key="3">
    <source>
        <dbReference type="Google" id="ProtNLM"/>
    </source>
</evidence>
<dbReference type="OrthoDB" id="6982538at2"/>
<comment type="caution">
    <text evidence="1">The sequence shown here is derived from an EMBL/GenBank/DDBJ whole genome shotgun (WGS) entry which is preliminary data.</text>
</comment>
<name>A0A5C4RQA5_9GAMM</name>
<dbReference type="AlphaFoldDB" id="A0A5C4RQA5"/>
<organism evidence="1 2">
    <name type="scientific">Arenimonas terrae</name>
    <dbReference type="NCBI Taxonomy" id="2546226"/>
    <lineage>
        <taxon>Bacteria</taxon>
        <taxon>Pseudomonadati</taxon>
        <taxon>Pseudomonadota</taxon>
        <taxon>Gammaproteobacteria</taxon>
        <taxon>Lysobacterales</taxon>
        <taxon>Lysobacteraceae</taxon>
        <taxon>Arenimonas</taxon>
    </lineage>
</organism>
<keyword evidence="2" id="KW-1185">Reference proteome</keyword>
<protein>
    <recommendedName>
        <fullName evidence="3">Flagellar basal body rod protein FlgB</fullName>
    </recommendedName>
</protein>
<reference evidence="1 2" key="1">
    <citation type="submission" date="2019-03" db="EMBL/GenBank/DDBJ databases">
        <title>Arenimonas daejeonensis sp. nov., isolated from compost.</title>
        <authorList>
            <person name="Jeon C.O."/>
        </authorList>
    </citation>
    <scope>NUCLEOTIDE SEQUENCE [LARGE SCALE GENOMIC DNA]</scope>
    <source>
        <strain evidence="1 2">R29</strain>
    </source>
</reference>